<dbReference type="Gene3D" id="1.20.120.160">
    <property type="entry name" value="HPT domain"/>
    <property type="match status" value="1"/>
</dbReference>
<dbReference type="Pfam" id="PF00512">
    <property type="entry name" value="HisKA"/>
    <property type="match status" value="1"/>
</dbReference>
<proteinExistence type="predicted"/>
<evidence type="ECO:0000256" key="8">
    <source>
        <dbReference type="ARBA" id="ARBA00022741"/>
    </source>
</evidence>
<evidence type="ECO:0000313" key="27">
    <source>
        <dbReference type="Proteomes" id="UP000196342"/>
    </source>
</evidence>
<feature type="domain" description="Response regulatory" evidence="23">
    <location>
        <begin position="1189"/>
        <end position="1306"/>
    </location>
</feature>
<comment type="catalytic activity">
    <reaction evidence="1">
        <text>ATP + protein L-histidine = ADP + protein N-phospho-L-histidine.</text>
        <dbReference type="EC" id="2.7.13.3"/>
    </reaction>
</comment>
<reference evidence="26 27" key="1">
    <citation type="submission" date="2017-05" db="EMBL/GenBank/DDBJ databases">
        <title>Chromobacterium violaceum GHPS1 isolated from Hydrocarbon polluted soil in French Guiana display an awesome secondary metabolite arsenal and a battery of drug and heavy-metal-resistance and detoxification of xenobiotics proteins.</title>
        <authorList>
            <person name="Belbahri L."/>
        </authorList>
    </citation>
    <scope>NUCLEOTIDE SEQUENCE [LARGE SCALE GENOMIC DNA]</scope>
    <source>
        <strain evidence="26 27">GHPS1</strain>
    </source>
</reference>
<sequence>MMSLSDSLSTPSRRAAAGLAGAVALSTFWALGLARGHAGLLIPWYGNALALILLCQAWTRPGRHALALAALWLGGWSHLGALPAAALAAANWMQAAGAGLLLHRAAKRWPLGLSGGIGGWPAALAAALLPGLPGLLALQLMHWQDPGGWYAGGIVAALTLLPPWVALRRTGAAGLRLDRLLALAALALAWGVLMARWRPLGVADLLLPALSACLLLDATGALLFLPLMAVLACETLIRLFPEAMPAPLRQPEPLALSVQLLFWLAAALLPHAIRQAARGDAERGLGRRRLMQALDGMEAGCALLDGRGSLQEASHGLCRLLGRGRADLLGMNVADVCAPEDLSRLNAALACGGRMQRLRLRLMDGDGRAVDCELVLTPQEESMDGAAWLLQAEDLGPRQSSSRKAAGAQAQLEALAGAFDVGRWEWDASAQSLRWDARMRALHGVGSEEKVDWPRWRGCVHPDEQAVWDKFWAEELGDVAEAGWDCRIVDGEGRLRWFRLFARVERDESGRALRADGLCWDAGNLQEGQAELRRVREELQTVLDAMPAMVSYWDGNLHNVFANRAYLDWMGLEMADVRGRHLRHVIGDERYRANQPYIQGALNGVASLAERCIIDLSGQERHLLAHYVPHWQQERVQGFYVFVTDITLLKQAQRERQEVQARLQGIIDSASDFAIIATDLRGEISIFSAGAERMLGYRADEMVGLASPMILHLPEEVARRERELSEELGRPVSGFDVFVEKTRGGGSITQEWTYLHKDGRRIPVSLVTTGIWQDGWLYGFVCIAKDVRAEKEATRMLESAKEEAERASRAKSEFVANMSHEIRTPMNGVLGMLELLSNTRLDGVQRSYLDMLQLSCRSLMSILNDILDFSKLEAGKLEAARARYDLDEVLGALAAMMSMHAARKRLELVIAVDPAVPAALVGDALRLQQVLVNLAGNAIKFTAEGEVAVSVGREKRDGRDWLLFAVRDTGVGMEAPLLRTIFDPFIQADSSNTRRFGGTGLGLTISRRLVELMGGEIGVESRPGEGSRFWFALPLEPADKEPPAVLPLGRVLVAADNASSRQALCWHVARLGGLPEAVAGAQEAMAALEGEGETAFAGALLDWRLPDGNGLDLCREIRRRWPGRDIVLIAMASADELVGLEREEGRAALDGVLVKPVIAGVLADAWMAARASKRAARPAARAGNLKPARILLVEDNPINQQVACGLLQQAGMQVETVENGRLAVEVLRERGGEYALVLMDRQMPEMDGDTAAALIRGELGLQLPIVAMSAGLSPAERSECLRAGMDEFIAKPIQLDRLYAVLDRYLGQSEAPARAAAPEEGLFSAELMRLAASSPSALERVRKLMQMLLDTSEPEWERIQASLEQGLREDGARQLHALRGSVGSFGAAELVARLQQLELAVREGRRQDWQALLQEAGGELRRVAGAARAWLVEHTA</sequence>
<feature type="transmembrane region" description="Helical" evidence="21">
    <location>
        <begin position="111"/>
        <end position="129"/>
    </location>
</feature>
<dbReference type="InterPro" id="IPR013655">
    <property type="entry name" value="PAS_fold_3"/>
</dbReference>
<dbReference type="InterPro" id="IPR008207">
    <property type="entry name" value="Sig_transdc_His_kin_Hpt_dom"/>
</dbReference>
<evidence type="ECO:0000259" key="25">
    <source>
        <dbReference type="PROSITE" id="PS50894"/>
    </source>
</evidence>
<dbReference type="Pfam" id="PF01627">
    <property type="entry name" value="Hpt"/>
    <property type="match status" value="1"/>
</dbReference>
<keyword evidence="10" id="KW-0067">ATP-binding</keyword>
<feature type="domain" description="PAS" evidence="24">
    <location>
        <begin position="286"/>
        <end position="349"/>
    </location>
</feature>
<dbReference type="Proteomes" id="UP000196342">
    <property type="component" value="Unassembled WGS sequence"/>
</dbReference>
<evidence type="ECO:0000256" key="20">
    <source>
        <dbReference type="SAM" id="Coils"/>
    </source>
</evidence>
<evidence type="ECO:0000256" key="6">
    <source>
        <dbReference type="ARBA" id="ARBA00022679"/>
    </source>
</evidence>
<feature type="domain" description="Histidine kinase" evidence="22">
    <location>
        <begin position="817"/>
        <end position="1037"/>
    </location>
</feature>
<dbReference type="SMART" id="SM00387">
    <property type="entry name" value="HATPase_c"/>
    <property type="match status" value="1"/>
</dbReference>
<evidence type="ECO:0000256" key="2">
    <source>
        <dbReference type="ARBA" id="ARBA00004651"/>
    </source>
</evidence>
<feature type="domain" description="HPt" evidence="25">
    <location>
        <begin position="1337"/>
        <end position="1430"/>
    </location>
</feature>
<evidence type="ECO:0000256" key="11">
    <source>
        <dbReference type="ARBA" id="ARBA00022989"/>
    </source>
</evidence>
<dbReference type="Pfam" id="PF08448">
    <property type="entry name" value="PAS_4"/>
    <property type="match status" value="1"/>
</dbReference>
<evidence type="ECO:0000256" key="10">
    <source>
        <dbReference type="ARBA" id="ARBA00022840"/>
    </source>
</evidence>
<dbReference type="PRINTS" id="PR00344">
    <property type="entry name" value="BCTRLSENSOR"/>
</dbReference>
<dbReference type="GO" id="GO:0005524">
    <property type="term" value="F:ATP binding"/>
    <property type="evidence" value="ECO:0007669"/>
    <property type="project" value="UniProtKB-KW"/>
</dbReference>
<evidence type="ECO:0000256" key="7">
    <source>
        <dbReference type="ARBA" id="ARBA00022692"/>
    </source>
</evidence>
<feature type="transmembrane region" description="Helical" evidence="21">
    <location>
        <begin position="15"/>
        <end position="34"/>
    </location>
</feature>
<evidence type="ECO:0000313" key="26">
    <source>
        <dbReference type="EMBL" id="OVE45923.1"/>
    </source>
</evidence>
<dbReference type="InterPro" id="IPR004358">
    <property type="entry name" value="Sig_transdc_His_kin-like_C"/>
</dbReference>
<keyword evidence="8" id="KW-0547">Nucleotide-binding</keyword>
<evidence type="ECO:0000256" key="9">
    <source>
        <dbReference type="ARBA" id="ARBA00022777"/>
    </source>
</evidence>
<dbReference type="InterPro" id="IPR036890">
    <property type="entry name" value="HATPase_C_sf"/>
</dbReference>
<keyword evidence="6" id="KW-0808">Transferase</keyword>
<dbReference type="Gene3D" id="1.10.287.130">
    <property type="match status" value="1"/>
</dbReference>
<dbReference type="Pfam" id="PF02518">
    <property type="entry name" value="HATPase_c"/>
    <property type="match status" value="1"/>
</dbReference>
<dbReference type="CDD" id="cd17546">
    <property type="entry name" value="REC_hyHK_CKI1_RcsC-like"/>
    <property type="match status" value="1"/>
</dbReference>
<evidence type="ECO:0000259" key="24">
    <source>
        <dbReference type="PROSITE" id="PS50112"/>
    </source>
</evidence>
<keyword evidence="4" id="KW-1003">Cell membrane</keyword>
<dbReference type="PROSITE" id="PS50110">
    <property type="entry name" value="RESPONSE_REGULATORY"/>
    <property type="match status" value="2"/>
</dbReference>
<evidence type="ECO:0000256" key="17">
    <source>
        <dbReference type="ARBA" id="ARBA00070152"/>
    </source>
</evidence>
<evidence type="ECO:0000256" key="18">
    <source>
        <dbReference type="PROSITE-ProRule" id="PRU00110"/>
    </source>
</evidence>
<dbReference type="SUPFAM" id="SSF55785">
    <property type="entry name" value="PYP-like sensor domain (PAS domain)"/>
    <property type="match status" value="4"/>
</dbReference>
<evidence type="ECO:0000256" key="16">
    <source>
        <dbReference type="ARBA" id="ARBA00068150"/>
    </source>
</evidence>
<dbReference type="EMBL" id="NHOO01000025">
    <property type="protein sequence ID" value="OVE45923.1"/>
    <property type="molecule type" value="Genomic_DNA"/>
</dbReference>
<feature type="domain" description="PAS" evidence="24">
    <location>
        <begin position="659"/>
        <end position="731"/>
    </location>
</feature>
<evidence type="ECO:0000256" key="5">
    <source>
        <dbReference type="ARBA" id="ARBA00022553"/>
    </source>
</evidence>
<dbReference type="InterPro" id="IPR013656">
    <property type="entry name" value="PAS_4"/>
</dbReference>
<dbReference type="SMART" id="SM00448">
    <property type="entry name" value="REC"/>
    <property type="match status" value="2"/>
</dbReference>
<dbReference type="PANTHER" id="PTHR45339">
    <property type="entry name" value="HYBRID SIGNAL TRANSDUCTION HISTIDINE KINASE J"/>
    <property type="match status" value="1"/>
</dbReference>
<feature type="modified residue" description="4-aspartylphosphate" evidence="19">
    <location>
        <position position="1102"/>
    </location>
</feature>
<feature type="domain" description="Response regulatory" evidence="23">
    <location>
        <begin position="1050"/>
        <end position="1170"/>
    </location>
</feature>
<dbReference type="PROSITE" id="PS50894">
    <property type="entry name" value="HPT"/>
    <property type="match status" value="1"/>
</dbReference>
<dbReference type="Gene3D" id="3.40.50.2300">
    <property type="match status" value="2"/>
</dbReference>
<dbReference type="FunFam" id="1.10.287.130:FF:000002">
    <property type="entry name" value="Two-component osmosensing histidine kinase"/>
    <property type="match status" value="1"/>
</dbReference>
<dbReference type="NCBIfam" id="TIGR00229">
    <property type="entry name" value="sensory_box"/>
    <property type="match status" value="3"/>
</dbReference>
<keyword evidence="11 21" id="KW-1133">Transmembrane helix</keyword>
<dbReference type="PROSITE" id="PS50109">
    <property type="entry name" value="HIS_KIN"/>
    <property type="match status" value="1"/>
</dbReference>
<dbReference type="InterPro" id="IPR011006">
    <property type="entry name" value="CheY-like_superfamily"/>
</dbReference>
<dbReference type="InterPro" id="IPR003661">
    <property type="entry name" value="HisK_dim/P_dom"/>
</dbReference>
<dbReference type="SUPFAM" id="SSF55874">
    <property type="entry name" value="ATPase domain of HSP90 chaperone/DNA topoisomerase II/histidine kinase"/>
    <property type="match status" value="1"/>
</dbReference>
<evidence type="ECO:0000256" key="12">
    <source>
        <dbReference type="ARBA" id="ARBA00023012"/>
    </source>
</evidence>
<dbReference type="InterPro" id="IPR003594">
    <property type="entry name" value="HATPase_dom"/>
</dbReference>
<dbReference type="GO" id="GO:0000155">
    <property type="term" value="F:phosphorelay sensor kinase activity"/>
    <property type="evidence" value="ECO:0007669"/>
    <property type="project" value="InterPro"/>
</dbReference>
<dbReference type="Pfam" id="PF13426">
    <property type="entry name" value="PAS_9"/>
    <property type="match status" value="2"/>
</dbReference>
<dbReference type="InterPro" id="IPR036641">
    <property type="entry name" value="HPT_dom_sf"/>
</dbReference>
<evidence type="ECO:0000256" key="14">
    <source>
        <dbReference type="ARBA" id="ARBA00058004"/>
    </source>
</evidence>
<comment type="subcellular location">
    <subcellularLocation>
        <location evidence="2">Cell membrane</location>
        <topology evidence="2">Multi-pass membrane protein</topology>
    </subcellularLocation>
</comment>
<keyword evidence="9 26" id="KW-0418">Kinase</keyword>
<dbReference type="SMART" id="SM00388">
    <property type="entry name" value="HisKA"/>
    <property type="match status" value="1"/>
</dbReference>
<feature type="transmembrane region" description="Helical" evidence="21">
    <location>
        <begin position="209"/>
        <end position="233"/>
    </location>
</feature>
<evidence type="ECO:0000256" key="1">
    <source>
        <dbReference type="ARBA" id="ARBA00000085"/>
    </source>
</evidence>
<keyword evidence="12" id="KW-0902">Two-component regulatory system</keyword>
<dbReference type="RefSeq" id="WP_011136190.1">
    <property type="nucleotide sequence ID" value="NZ_NHOO01000025.1"/>
</dbReference>
<dbReference type="EC" id="2.7.13.3" evidence="3"/>
<feature type="modified residue" description="4-aspartylphosphate" evidence="19">
    <location>
        <position position="1240"/>
    </location>
</feature>
<evidence type="ECO:0000256" key="4">
    <source>
        <dbReference type="ARBA" id="ARBA00022475"/>
    </source>
</evidence>
<gene>
    <name evidence="26" type="ORF">CBW21_21015</name>
</gene>
<evidence type="ECO:0000259" key="23">
    <source>
        <dbReference type="PROSITE" id="PS50110"/>
    </source>
</evidence>
<evidence type="ECO:0000259" key="22">
    <source>
        <dbReference type="PROSITE" id="PS50109"/>
    </source>
</evidence>
<protein>
    <recommendedName>
        <fullName evidence="16">Sensory/regulatory protein RpfC</fullName>
        <ecNumber evidence="3">2.7.13.3</ecNumber>
    </recommendedName>
    <alternativeName>
        <fullName evidence="17">Virulence sensor protein BvgS</fullName>
    </alternativeName>
</protein>
<dbReference type="InterPro" id="IPR035965">
    <property type="entry name" value="PAS-like_dom_sf"/>
</dbReference>
<keyword evidence="13 21" id="KW-0472">Membrane</keyword>
<evidence type="ECO:0000256" key="21">
    <source>
        <dbReference type="SAM" id="Phobius"/>
    </source>
</evidence>
<dbReference type="SUPFAM" id="SSF47226">
    <property type="entry name" value="Histidine-containing phosphotransfer domain, HPT domain"/>
    <property type="match status" value="1"/>
</dbReference>
<dbReference type="FunFam" id="3.30.565.10:FF:000010">
    <property type="entry name" value="Sensor histidine kinase RcsC"/>
    <property type="match status" value="1"/>
</dbReference>
<feature type="transmembrane region" description="Helical" evidence="21">
    <location>
        <begin position="179"/>
        <end position="197"/>
    </location>
</feature>
<comment type="function">
    <text evidence="14">Member of the two-component regulatory system BvgS/BvgA. Phosphorylates BvgA via a four-step phosphorelay in response to environmental signals.</text>
</comment>
<dbReference type="GO" id="GO:0005886">
    <property type="term" value="C:plasma membrane"/>
    <property type="evidence" value="ECO:0007669"/>
    <property type="project" value="UniProtKB-SubCell"/>
</dbReference>
<dbReference type="InterPro" id="IPR005467">
    <property type="entry name" value="His_kinase_dom"/>
</dbReference>
<dbReference type="CDD" id="cd00130">
    <property type="entry name" value="PAS"/>
    <property type="match status" value="3"/>
</dbReference>
<feature type="transmembrane region" description="Helical" evidence="21">
    <location>
        <begin position="254"/>
        <end position="273"/>
    </location>
</feature>
<dbReference type="SUPFAM" id="SSF47384">
    <property type="entry name" value="Homodimeric domain of signal transducing histidine kinase"/>
    <property type="match status" value="1"/>
</dbReference>
<dbReference type="Gene3D" id="3.30.565.10">
    <property type="entry name" value="Histidine kinase-like ATPase, C-terminal domain"/>
    <property type="match status" value="1"/>
</dbReference>
<dbReference type="SMART" id="SM00091">
    <property type="entry name" value="PAS"/>
    <property type="match status" value="4"/>
</dbReference>
<comment type="subunit">
    <text evidence="15">At low DSF concentrations, interacts with RpfF.</text>
</comment>
<evidence type="ECO:0000256" key="13">
    <source>
        <dbReference type="ARBA" id="ARBA00023136"/>
    </source>
</evidence>
<evidence type="ECO:0000256" key="15">
    <source>
        <dbReference type="ARBA" id="ARBA00064003"/>
    </source>
</evidence>
<feature type="modified residue" description="Phosphohistidine" evidence="18">
    <location>
        <position position="1376"/>
    </location>
</feature>
<keyword evidence="27" id="KW-1185">Reference proteome</keyword>
<keyword evidence="7 21" id="KW-0812">Transmembrane</keyword>
<dbReference type="CDD" id="cd16922">
    <property type="entry name" value="HATPase_EvgS-ArcB-TorS-like"/>
    <property type="match status" value="1"/>
</dbReference>
<accession>A0A202B2Z1</accession>
<dbReference type="SUPFAM" id="SSF52172">
    <property type="entry name" value="CheY-like"/>
    <property type="match status" value="2"/>
</dbReference>
<dbReference type="Pfam" id="PF00072">
    <property type="entry name" value="Response_reg"/>
    <property type="match status" value="1"/>
</dbReference>
<dbReference type="InterPro" id="IPR001789">
    <property type="entry name" value="Sig_transdc_resp-reg_receiver"/>
</dbReference>
<comment type="caution">
    <text evidence="26">The sequence shown here is derived from an EMBL/GenBank/DDBJ whole genome shotgun (WGS) entry which is preliminary data.</text>
</comment>
<dbReference type="CDD" id="cd00082">
    <property type="entry name" value="HisKA"/>
    <property type="match status" value="1"/>
</dbReference>
<name>A0A202B2Z1_CHRVL</name>
<dbReference type="InterPro" id="IPR000014">
    <property type="entry name" value="PAS"/>
</dbReference>
<evidence type="ECO:0000256" key="19">
    <source>
        <dbReference type="PROSITE-ProRule" id="PRU00169"/>
    </source>
</evidence>
<feature type="transmembrane region" description="Helical" evidence="21">
    <location>
        <begin position="65"/>
        <end position="90"/>
    </location>
</feature>
<dbReference type="Pfam" id="PF08447">
    <property type="entry name" value="PAS_3"/>
    <property type="match status" value="1"/>
</dbReference>
<dbReference type="Gene3D" id="3.30.450.20">
    <property type="entry name" value="PAS domain"/>
    <property type="match status" value="4"/>
</dbReference>
<keyword evidence="5 19" id="KW-0597">Phosphoprotein</keyword>
<keyword evidence="20" id="KW-0175">Coiled coil</keyword>
<dbReference type="PANTHER" id="PTHR45339:SF1">
    <property type="entry name" value="HYBRID SIGNAL TRANSDUCTION HISTIDINE KINASE J"/>
    <property type="match status" value="1"/>
</dbReference>
<feature type="coiled-coil region" evidence="20">
    <location>
        <begin position="787"/>
        <end position="817"/>
    </location>
</feature>
<feature type="transmembrane region" description="Helical" evidence="21">
    <location>
        <begin position="149"/>
        <end position="167"/>
    </location>
</feature>
<evidence type="ECO:0000256" key="3">
    <source>
        <dbReference type="ARBA" id="ARBA00012438"/>
    </source>
</evidence>
<dbReference type="PROSITE" id="PS50112">
    <property type="entry name" value="PAS"/>
    <property type="match status" value="2"/>
</dbReference>
<dbReference type="InterPro" id="IPR036097">
    <property type="entry name" value="HisK_dim/P_sf"/>
</dbReference>
<feature type="transmembrane region" description="Helical" evidence="21">
    <location>
        <begin position="41"/>
        <end position="59"/>
    </location>
</feature>
<organism evidence="26 27">
    <name type="scientific">Chromobacterium violaceum</name>
    <dbReference type="NCBI Taxonomy" id="536"/>
    <lineage>
        <taxon>Bacteria</taxon>
        <taxon>Pseudomonadati</taxon>
        <taxon>Pseudomonadota</taxon>
        <taxon>Betaproteobacteria</taxon>
        <taxon>Neisseriales</taxon>
        <taxon>Chromobacteriaceae</taxon>
        <taxon>Chromobacterium</taxon>
    </lineage>
</organism>